<organism evidence="1 2">
    <name type="scientific">Lasiosphaeria ovina</name>
    <dbReference type="NCBI Taxonomy" id="92902"/>
    <lineage>
        <taxon>Eukaryota</taxon>
        <taxon>Fungi</taxon>
        <taxon>Dikarya</taxon>
        <taxon>Ascomycota</taxon>
        <taxon>Pezizomycotina</taxon>
        <taxon>Sordariomycetes</taxon>
        <taxon>Sordariomycetidae</taxon>
        <taxon>Sordariales</taxon>
        <taxon>Lasiosphaeriaceae</taxon>
        <taxon>Lasiosphaeria</taxon>
    </lineage>
</organism>
<proteinExistence type="predicted"/>
<protein>
    <submittedName>
        <fullName evidence="1">Uncharacterized protein</fullName>
    </submittedName>
</protein>
<dbReference type="EMBL" id="JAULSN010000009">
    <property type="protein sequence ID" value="KAK3364895.1"/>
    <property type="molecule type" value="Genomic_DNA"/>
</dbReference>
<reference evidence="1" key="1">
    <citation type="journal article" date="2023" name="Mol. Phylogenet. Evol.">
        <title>Genome-scale phylogeny and comparative genomics of the fungal order Sordariales.</title>
        <authorList>
            <person name="Hensen N."/>
            <person name="Bonometti L."/>
            <person name="Westerberg I."/>
            <person name="Brannstrom I.O."/>
            <person name="Guillou S."/>
            <person name="Cros-Aarteil S."/>
            <person name="Calhoun S."/>
            <person name="Haridas S."/>
            <person name="Kuo A."/>
            <person name="Mondo S."/>
            <person name="Pangilinan J."/>
            <person name="Riley R."/>
            <person name="LaButti K."/>
            <person name="Andreopoulos B."/>
            <person name="Lipzen A."/>
            <person name="Chen C."/>
            <person name="Yan M."/>
            <person name="Daum C."/>
            <person name="Ng V."/>
            <person name="Clum A."/>
            <person name="Steindorff A."/>
            <person name="Ohm R.A."/>
            <person name="Martin F."/>
            <person name="Silar P."/>
            <person name="Natvig D.O."/>
            <person name="Lalanne C."/>
            <person name="Gautier V."/>
            <person name="Ament-Velasquez S.L."/>
            <person name="Kruys A."/>
            <person name="Hutchinson M.I."/>
            <person name="Powell A.J."/>
            <person name="Barry K."/>
            <person name="Miller A.N."/>
            <person name="Grigoriev I.V."/>
            <person name="Debuchy R."/>
            <person name="Gladieux P."/>
            <person name="Hiltunen Thoren M."/>
            <person name="Johannesson H."/>
        </authorList>
    </citation>
    <scope>NUCLEOTIDE SEQUENCE</scope>
    <source>
        <strain evidence="1">CBS 958.72</strain>
    </source>
</reference>
<comment type="caution">
    <text evidence="1">The sequence shown here is derived from an EMBL/GenBank/DDBJ whole genome shotgun (WGS) entry which is preliminary data.</text>
</comment>
<keyword evidence="2" id="KW-1185">Reference proteome</keyword>
<dbReference type="AlphaFoldDB" id="A0AAE0JVK9"/>
<gene>
    <name evidence="1" type="ORF">B0T24DRAFT_537202</name>
</gene>
<sequence>YNIWSFINKWVENGTRARQLVDALLNPRIQEALKAKGVIVKEANDELSTSI</sequence>
<evidence type="ECO:0000313" key="2">
    <source>
        <dbReference type="Proteomes" id="UP001287356"/>
    </source>
</evidence>
<accession>A0AAE0JVK9</accession>
<name>A0AAE0JVK9_9PEZI</name>
<dbReference type="Proteomes" id="UP001287356">
    <property type="component" value="Unassembled WGS sequence"/>
</dbReference>
<reference evidence="1" key="2">
    <citation type="submission" date="2023-06" db="EMBL/GenBank/DDBJ databases">
        <authorList>
            <consortium name="Lawrence Berkeley National Laboratory"/>
            <person name="Haridas S."/>
            <person name="Hensen N."/>
            <person name="Bonometti L."/>
            <person name="Westerberg I."/>
            <person name="Brannstrom I.O."/>
            <person name="Guillou S."/>
            <person name="Cros-Aarteil S."/>
            <person name="Calhoun S."/>
            <person name="Kuo A."/>
            <person name="Mondo S."/>
            <person name="Pangilinan J."/>
            <person name="Riley R."/>
            <person name="Labutti K."/>
            <person name="Andreopoulos B."/>
            <person name="Lipzen A."/>
            <person name="Chen C."/>
            <person name="Yanf M."/>
            <person name="Daum C."/>
            <person name="Ng V."/>
            <person name="Clum A."/>
            <person name="Steindorff A."/>
            <person name="Ohm R."/>
            <person name="Martin F."/>
            <person name="Silar P."/>
            <person name="Natvig D."/>
            <person name="Lalanne C."/>
            <person name="Gautier V."/>
            <person name="Ament-Velasquez S.L."/>
            <person name="Kruys A."/>
            <person name="Hutchinson M.I."/>
            <person name="Powell A.J."/>
            <person name="Barry K."/>
            <person name="Miller A.N."/>
            <person name="Grigoriev I.V."/>
            <person name="Debuchy R."/>
            <person name="Gladieux P."/>
            <person name="Thoren M.H."/>
            <person name="Johannesson H."/>
        </authorList>
    </citation>
    <scope>NUCLEOTIDE SEQUENCE</scope>
    <source>
        <strain evidence="1">CBS 958.72</strain>
    </source>
</reference>
<evidence type="ECO:0000313" key="1">
    <source>
        <dbReference type="EMBL" id="KAK3364895.1"/>
    </source>
</evidence>
<feature type="non-terminal residue" evidence="1">
    <location>
        <position position="1"/>
    </location>
</feature>